<dbReference type="Proteomes" id="UP000191025">
    <property type="component" value="Unassembled WGS sequence"/>
</dbReference>
<organism evidence="1 3">
    <name type="scientific">Moraxella lacunata</name>
    <dbReference type="NCBI Taxonomy" id="477"/>
    <lineage>
        <taxon>Bacteria</taxon>
        <taxon>Pseudomonadati</taxon>
        <taxon>Pseudomonadota</taxon>
        <taxon>Gammaproteobacteria</taxon>
        <taxon>Moraxellales</taxon>
        <taxon>Moraxellaceae</taxon>
        <taxon>Moraxella</taxon>
    </lineage>
</organism>
<proteinExistence type="predicted"/>
<evidence type="ECO:0000313" key="2">
    <source>
        <dbReference type="EMBL" id="STY99219.1"/>
    </source>
</evidence>
<evidence type="ECO:0000313" key="3">
    <source>
        <dbReference type="Proteomes" id="UP000191025"/>
    </source>
</evidence>
<dbReference type="EMBL" id="MXAN01000015">
    <property type="protein sequence ID" value="OPH38464.1"/>
    <property type="molecule type" value="Genomic_DNA"/>
</dbReference>
<evidence type="ECO:0000313" key="1">
    <source>
        <dbReference type="EMBL" id="OPH38464.1"/>
    </source>
</evidence>
<reference evidence="3" key="1">
    <citation type="submission" date="2017-03" db="EMBL/GenBank/DDBJ databases">
        <title>Draft genome sequence of Moraxella equi CCUG 4950T type strain.</title>
        <authorList>
            <person name="Salva-Serra F."/>
            <person name="Engstrom-Jakobsson H."/>
            <person name="Thorell K."/>
            <person name="Jaen-Luchoro D."/>
            <person name="Gonzales-Siles L."/>
            <person name="Karlsson R."/>
            <person name="Yazdan S."/>
            <person name="Boulund F."/>
            <person name="Johnning A."/>
            <person name="Engstrand L."/>
            <person name="Kristiansson E."/>
            <person name="Moore E."/>
        </authorList>
    </citation>
    <scope>NUCLEOTIDE SEQUENCE [LARGE SCALE GENOMIC DNA]</scope>
    <source>
        <strain evidence="3">CCUG 4441</strain>
    </source>
</reference>
<dbReference type="AlphaFoldDB" id="A0A1V4H0N6"/>
<dbReference type="RefSeq" id="WP_062499267.1">
    <property type="nucleotide sequence ID" value="NZ_MXAN01000015.1"/>
</dbReference>
<gene>
    <name evidence="1" type="ORF">B5J94_03325</name>
    <name evidence="2" type="ORF">NCTC7911_00592</name>
</gene>
<dbReference type="EMBL" id="UGQC01000001">
    <property type="protein sequence ID" value="STY99219.1"/>
    <property type="molecule type" value="Genomic_DNA"/>
</dbReference>
<sequence>MTQIIINSPTDSSLSIMLPLNADGSVVFPKWLIDDMNLQVNLPIEFVITPKRPTPQKQSLSVQDMAGRLQHKTHIKSTIDEMNDSIAEQFSTWGNS</sequence>
<accession>A0A1V4H0N6</accession>
<dbReference type="Proteomes" id="UP000254107">
    <property type="component" value="Unassembled WGS sequence"/>
</dbReference>
<dbReference type="GeneID" id="302269248"/>
<keyword evidence="4" id="KW-1185">Reference proteome</keyword>
<reference evidence="2 4" key="3">
    <citation type="submission" date="2018-06" db="EMBL/GenBank/DDBJ databases">
        <authorList>
            <consortium name="Pathogen Informatics"/>
            <person name="Doyle S."/>
        </authorList>
    </citation>
    <scope>NUCLEOTIDE SEQUENCE [LARGE SCALE GENOMIC DNA]</scope>
    <source>
        <strain evidence="2 4">NCTC7911</strain>
    </source>
</reference>
<evidence type="ECO:0000313" key="4">
    <source>
        <dbReference type="Proteomes" id="UP000254107"/>
    </source>
</evidence>
<protein>
    <submittedName>
        <fullName evidence="1">Uncharacterized protein</fullName>
    </submittedName>
</protein>
<name>A0A1V4H0N6_MORLA</name>
<reference evidence="1" key="2">
    <citation type="submission" date="2017-03" db="EMBL/GenBank/DDBJ databases">
        <authorList>
            <person name="Afonso C.L."/>
            <person name="Miller P.J."/>
            <person name="Scott M.A."/>
            <person name="Spackman E."/>
            <person name="Goraichik I."/>
            <person name="Dimitrov K.M."/>
            <person name="Suarez D.L."/>
            <person name="Swayne D.E."/>
        </authorList>
    </citation>
    <scope>NUCLEOTIDE SEQUENCE</scope>
    <source>
        <strain evidence="1">CCUG 4441</strain>
    </source>
</reference>